<gene>
    <name evidence="2" type="ORF">LNINA_LOCUS13972</name>
</gene>
<dbReference type="PANTHER" id="PTHR11360:SF312">
    <property type="entry name" value="KARMOISIN, ISOFORM B"/>
    <property type="match status" value="1"/>
</dbReference>
<reference evidence="2 3" key="1">
    <citation type="submission" date="2023-11" db="EMBL/GenBank/DDBJ databases">
        <authorList>
            <person name="Okamura Y."/>
        </authorList>
    </citation>
    <scope>NUCLEOTIDE SEQUENCE [LARGE SCALE GENOMIC DNA]</scope>
</reference>
<evidence type="ECO:0000313" key="2">
    <source>
        <dbReference type="EMBL" id="CAK1555135.1"/>
    </source>
</evidence>
<dbReference type="InterPro" id="IPR011701">
    <property type="entry name" value="MFS"/>
</dbReference>
<keyword evidence="3" id="KW-1185">Reference proteome</keyword>
<dbReference type="AlphaFoldDB" id="A0AAV1K1W9"/>
<dbReference type="Proteomes" id="UP001497472">
    <property type="component" value="Unassembled WGS sequence"/>
</dbReference>
<dbReference type="InterPro" id="IPR050327">
    <property type="entry name" value="Proton-linked_MCT"/>
</dbReference>
<protein>
    <recommendedName>
        <fullName evidence="4">Monocarboxylate transporter 10</fullName>
    </recommendedName>
</protein>
<organism evidence="2 3">
    <name type="scientific">Leptosia nina</name>
    <dbReference type="NCBI Taxonomy" id="320188"/>
    <lineage>
        <taxon>Eukaryota</taxon>
        <taxon>Metazoa</taxon>
        <taxon>Ecdysozoa</taxon>
        <taxon>Arthropoda</taxon>
        <taxon>Hexapoda</taxon>
        <taxon>Insecta</taxon>
        <taxon>Pterygota</taxon>
        <taxon>Neoptera</taxon>
        <taxon>Endopterygota</taxon>
        <taxon>Lepidoptera</taxon>
        <taxon>Glossata</taxon>
        <taxon>Ditrysia</taxon>
        <taxon>Papilionoidea</taxon>
        <taxon>Pieridae</taxon>
        <taxon>Pierinae</taxon>
        <taxon>Leptosia</taxon>
    </lineage>
</organism>
<keyword evidence="1" id="KW-0812">Transmembrane</keyword>
<feature type="transmembrane region" description="Helical" evidence="1">
    <location>
        <begin position="377"/>
        <end position="399"/>
    </location>
</feature>
<dbReference type="InterPro" id="IPR036259">
    <property type="entry name" value="MFS_trans_sf"/>
</dbReference>
<keyword evidence="1" id="KW-1133">Transmembrane helix</keyword>
<feature type="transmembrane region" description="Helical" evidence="1">
    <location>
        <begin position="167"/>
        <end position="189"/>
    </location>
</feature>
<keyword evidence="1" id="KW-0472">Membrane</keyword>
<feature type="transmembrane region" description="Helical" evidence="1">
    <location>
        <begin position="288"/>
        <end position="304"/>
    </location>
</feature>
<dbReference type="Pfam" id="PF07690">
    <property type="entry name" value="MFS_1"/>
    <property type="match status" value="1"/>
</dbReference>
<dbReference type="SUPFAM" id="SSF103473">
    <property type="entry name" value="MFS general substrate transporter"/>
    <property type="match status" value="1"/>
</dbReference>
<feature type="transmembrane region" description="Helical" evidence="1">
    <location>
        <begin position="82"/>
        <end position="104"/>
    </location>
</feature>
<feature type="transmembrane region" description="Helical" evidence="1">
    <location>
        <begin position="405"/>
        <end position="426"/>
    </location>
</feature>
<proteinExistence type="predicted"/>
<accession>A0AAV1K1W9</accession>
<feature type="transmembrane region" description="Helical" evidence="1">
    <location>
        <begin position="201"/>
        <end position="220"/>
    </location>
</feature>
<feature type="transmembrane region" description="Helical" evidence="1">
    <location>
        <begin position="254"/>
        <end position="273"/>
    </location>
</feature>
<sequence>MNEKVEICELLTGRLVKTEESNNNRRMPKDPPDGGFRAYSVAFGSFIINGLIFGVLNFYSVIYTVLKNQLLDQNVENAESKAALVGSLAMSMTLLMSPVAGVFSDLLGLRLTAFLGGCIATTGLIISSFVIEWVEALYVTYGVMFGVGASLAYTPSLTILGHYFKRYLGRVNGVVAIGCSIFIVAMTPPLKYAVDSFGLEWAFRILALMTFGIALCGLLFKPYIDVSFEKSLKTKTTFRSSISWEIWKISRFRLWALSMPIAMFGHFVPYVYIHNFIKVNFEDRTSTLPQQCIAATSGLGRLLFGYLSDRKGINTVVLQQISLGVFGILTIAMPFITSFELLLVICLGIGLSDSGCITLIGPIAFEFCGTAYAAQAIGTIFGVSAIPLSVGPPVAGYLLKLYNSFTFSFVLAGFSTVLGATLMFIIRCHTCDKEARTNGHVTPTSDIGRRGEKNIHIMEPKTRCVDDLHGY</sequence>
<feature type="transmembrane region" description="Helical" evidence="1">
    <location>
        <begin position="137"/>
        <end position="160"/>
    </location>
</feature>
<feature type="transmembrane region" description="Helical" evidence="1">
    <location>
        <begin position="342"/>
        <end position="365"/>
    </location>
</feature>
<dbReference type="EMBL" id="CAVLEF010000280">
    <property type="protein sequence ID" value="CAK1555135.1"/>
    <property type="molecule type" value="Genomic_DNA"/>
</dbReference>
<name>A0AAV1K1W9_9NEOP</name>
<evidence type="ECO:0008006" key="4">
    <source>
        <dbReference type="Google" id="ProtNLM"/>
    </source>
</evidence>
<feature type="transmembrane region" description="Helical" evidence="1">
    <location>
        <begin position="316"/>
        <end position="336"/>
    </location>
</feature>
<comment type="caution">
    <text evidence="2">The sequence shown here is derived from an EMBL/GenBank/DDBJ whole genome shotgun (WGS) entry which is preliminary data.</text>
</comment>
<evidence type="ECO:0000313" key="3">
    <source>
        <dbReference type="Proteomes" id="UP001497472"/>
    </source>
</evidence>
<dbReference type="GO" id="GO:0022857">
    <property type="term" value="F:transmembrane transporter activity"/>
    <property type="evidence" value="ECO:0007669"/>
    <property type="project" value="InterPro"/>
</dbReference>
<dbReference type="PANTHER" id="PTHR11360">
    <property type="entry name" value="MONOCARBOXYLATE TRANSPORTER"/>
    <property type="match status" value="1"/>
</dbReference>
<feature type="transmembrane region" description="Helical" evidence="1">
    <location>
        <begin position="111"/>
        <end position="131"/>
    </location>
</feature>
<evidence type="ECO:0000256" key="1">
    <source>
        <dbReference type="SAM" id="Phobius"/>
    </source>
</evidence>
<feature type="transmembrane region" description="Helical" evidence="1">
    <location>
        <begin position="36"/>
        <end position="62"/>
    </location>
</feature>
<dbReference type="Gene3D" id="1.20.1250.20">
    <property type="entry name" value="MFS general substrate transporter like domains"/>
    <property type="match status" value="2"/>
</dbReference>